<dbReference type="Proteomes" id="UP000240892">
    <property type="component" value="Unassembled WGS sequence"/>
</dbReference>
<protein>
    <submittedName>
        <fullName evidence="1">Uncharacterized protein</fullName>
    </submittedName>
</protein>
<comment type="caution">
    <text evidence="1">The sequence shown here is derived from an EMBL/GenBank/DDBJ whole genome shotgun (WGS) entry which is preliminary data.</text>
</comment>
<evidence type="ECO:0000313" key="1">
    <source>
        <dbReference type="EMBL" id="PSR47143.1"/>
    </source>
</evidence>
<organism evidence="1 2">
    <name type="scientific">Kluyvera genomosp. 2</name>
    <dbReference type="NCBI Taxonomy" id="2774054"/>
    <lineage>
        <taxon>Bacteria</taxon>
        <taxon>Pseudomonadati</taxon>
        <taxon>Pseudomonadota</taxon>
        <taxon>Gammaproteobacteria</taxon>
        <taxon>Enterobacterales</taxon>
        <taxon>Enterobacteriaceae</taxon>
        <taxon>Kluyvera</taxon>
    </lineage>
</organism>
<name>A0A2T2Y3L9_9ENTR</name>
<dbReference type="EMBL" id="PYHO01000005">
    <property type="protein sequence ID" value="PSR47143.1"/>
    <property type="molecule type" value="Genomic_DNA"/>
</dbReference>
<keyword evidence="2" id="KW-1185">Reference proteome</keyword>
<proteinExistence type="predicted"/>
<accession>A0A2T2Y3L9</accession>
<evidence type="ECO:0000313" key="2">
    <source>
        <dbReference type="Proteomes" id="UP000240892"/>
    </source>
</evidence>
<reference evidence="1 2" key="1">
    <citation type="submission" date="2018-03" db="EMBL/GenBank/DDBJ databases">
        <title>First report of an OXA-48+CTX-M-M-producing Kluyvera ascorbata clone recovered from patients admitted in a University Hospital in Madrid, Spain.</title>
        <authorList>
            <person name="Hernandez-Garcia M."/>
            <person name="Leon-Sampedro R."/>
            <person name="Perez-Viso B."/>
            <person name="Morosini M.I."/>
            <person name="Lopez-Fresnena N."/>
            <person name="Coque T.M."/>
            <person name="Bonten M."/>
            <person name="Malhotra-Kumar S."/>
            <person name="Ruiz-Garbajosa P."/>
            <person name="Canton R."/>
        </authorList>
    </citation>
    <scope>NUCLEOTIDE SEQUENCE [LARGE SCALE GENOMIC DNA]</scope>
    <source>
        <strain evidence="1 2">KA2</strain>
    </source>
</reference>
<gene>
    <name evidence="1" type="ORF">C8256_08540</name>
</gene>
<dbReference type="RefSeq" id="WP_106925811.1">
    <property type="nucleotide sequence ID" value="NZ_CABMMU010000005.1"/>
</dbReference>
<sequence>MFCVFLESDELTPEITTLKDFNDLLSHDIPTAVFVISHDIARFIKDAYFMNLTINGLQNCYFSLNNGQEFFEFNHRGHCYAYCEPEAEWHVTPAQFIRSQWLANEDLHSLITPEFITSYSKMFPCLQKKKQQFDLLFTQHYSGAQRKG</sequence>
<dbReference type="AlphaFoldDB" id="A0A2T2Y3L9"/>